<evidence type="ECO:0000313" key="2">
    <source>
        <dbReference type="EMBL" id="MBD8082123.1"/>
    </source>
</evidence>
<gene>
    <name evidence="2" type="ORF">IC610_06745</name>
</gene>
<reference evidence="2 3" key="1">
    <citation type="submission" date="2020-09" db="EMBL/GenBank/DDBJ databases">
        <title>Genome seq and assembly of Chryseobacterium sp.</title>
        <authorList>
            <person name="Chhetri G."/>
        </authorList>
    </citation>
    <scope>NUCLEOTIDE SEQUENCE [LARGE SCALE GENOMIC DNA]</scope>
    <source>
        <strain evidence="2 3">GCR10</strain>
    </source>
</reference>
<proteinExistence type="predicted"/>
<dbReference type="Proteomes" id="UP000637299">
    <property type="component" value="Unassembled WGS sequence"/>
</dbReference>
<feature type="transmembrane region" description="Helical" evidence="1">
    <location>
        <begin position="51"/>
        <end position="72"/>
    </location>
</feature>
<name>A0ABR8ZBA6_9FLAO</name>
<dbReference type="EMBL" id="JACYFS010000001">
    <property type="protein sequence ID" value="MBD8082123.1"/>
    <property type="molecule type" value="Genomic_DNA"/>
</dbReference>
<keyword evidence="1" id="KW-0472">Membrane</keyword>
<feature type="transmembrane region" description="Helical" evidence="1">
    <location>
        <begin position="12"/>
        <end position="31"/>
    </location>
</feature>
<evidence type="ECO:0000256" key="1">
    <source>
        <dbReference type="SAM" id="Phobius"/>
    </source>
</evidence>
<sequence length="141" mass="16737">MKNEITKTITNGLLVSFLTGITVSFLAIFIIQFQNQSHYDDERPRMDCFAGLGYGIIVGVHFLFVILSLPAFFNLFKTVREHRFYSFLSFFTGPFLYLIFISFSLSEFSEEDFLFIIPWIFIVIWVYYYFKLQKIIKLKNE</sequence>
<keyword evidence="1" id="KW-0812">Transmembrane</keyword>
<feature type="transmembrane region" description="Helical" evidence="1">
    <location>
        <begin position="84"/>
        <end position="101"/>
    </location>
</feature>
<organism evidence="2 3">
    <name type="scientific">Chryseobacterium caseinilyticum</name>
    <dbReference type="NCBI Taxonomy" id="2771428"/>
    <lineage>
        <taxon>Bacteria</taxon>
        <taxon>Pseudomonadati</taxon>
        <taxon>Bacteroidota</taxon>
        <taxon>Flavobacteriia</taxon>
        <taxon>Flavobacteriales</taxon>
        <taxon>Weeksellaceae</taxon>
        <taxon>Chryseobacterium group</taxon>
        <taxon>Chryseobacterium</taxon>
    </lineage>
</organism>
<protein>
    <recommendedName>
        <fullName evidence="4">DUF3021 domain-containing protein</fullName>
    </recommendedName>
</protein>
<evidence type="ECO:0008006" key="4">
    <source>
        <dbReference type="Google" id="ProtNLM"/>
    </source>
</evidence>
<accession>A0ABR8ZBA6</accession>
<keyword evidence="1" id="KW-1133">Transmembrane helix</keyword>
<evidence type="ECO:0000313" key="3">
    <source>
        <dbReference type="Proteomes" id="UP000637299"/>
    </source>
</evidence>
<feature type="transmembrane region" description="Helical" evidence="1">
    <location>
        <begin position="113"/>
        <end position="130"/>
    </location>
</feature>
<comment type="caution">
    <text evidence="2">The sequence shown here is derived from an EMBL/GenBank/DDBJ whole genome shotgun (WGS) entry which is preliminary data.</text>
</comment>
<keyword evidence="3" id="KW-1185">Reference proteome</keyword>
<dbReference type="RefSeq" id="WP_191735784.1">
    <property type="nucleotide sequence ID" value="NZ_JACYFS010000001.1"/>
</dbReference>